<protein>
    <submittedName>
        <fullName evidence="2">FAD dependent oxidoreductase</fullName>
    </submittedName>
</protein>
<name>A0AA39T2K3_9PEZI</name>
<dbReference type="PANTHER" id="PTHR13847:SF185">
    <property type="entry name" value="FAD DEPENDENT OXIDOREDUCTASE SUPERFAMILY (AFU_ORTHOLOGUE AFUA_3G02360)"/>
    <property type="match status" value="1"/>
</dbReference>
<dbReference type="GO" id="GO:0042147">
    <property type="term" value="P:retrograde transport, endosome to Golgi"/>
    <property type="evidence" value="ECO:0007669"/>
    <property type="project" value="TreeGrafter"/>
</dbReference>
<gene>
    <name evidence="2" type="ORF">B0T17DRAFT_511338</name>
</gene>
<dbReference type="AlphaFoldDB" id="A0AA39T2K3"/>
<keyword evidence="3" id="KW-1185">Reference proteome</keyword>
<dbReference type="Proteomes" id="UP001174934">
    <property type="component" value="Unassembled WGS sequence"/>
</dbReference>
<dbReference type="Gene3D" id="3.30.9.10">
    <property type="entry name" value="D-Amino Acid Oxidase, subunit A, domain 2"/>
    <property type="match status" value="1"/>
</dbReference>
<proteinExistence type="predicted"/>
<reference evidence="2" key="1">
    <citation type="submission" date="2023-06" db="EMBL/GenBank/DDBJ databases">
        <title>Genome-scale phylogeny and comparative genomics of the fungal order Sordariales.</title>
        <authorList>
            <consortium name="Lawrence Berkeley National Laboratory"/>
            <person name="Hensen N."/>
            <person name="Bonometti L."/>
            <person name="Westerberg I."/>
            <person name="Brannstrom I.O."/>
            <person name="Guillou S."/>
            <person name="Cros-Aarteil S."/>
            <person name="Calhoun S."/>
            <person name="Haridas S."/>
            <person name="Kuo A."/>
            <person name="Mondo S."/>
            <person name="Pangilinan J."/>
            <person name="Riley R."/>
            <person name="LaButti K."/>
            <person name="Andreopoulos B."/>
            <person name="Lipzen A."/>
            <person name="Chen C."/>
            <person name="Yanf M."/>
            <person name="Daum C."/>
            <person name="Ng V."/>
            <person name="Clum A."/>
            <person name="Steindorff A."/>
            <person name="Ohm R."/>
            <person name="Martin F."/>
            <person name="Silar P."/>
            <person name="Natvig D."/>
            <person name="Lalanne C."/>
            <person name="Gautier V."/>
            <person name="Ament-velasquez S.L."/>
            <person name="Kruys A."/>
            <person name="Hutchinson M.I."/>
            <person name="Powell A.J."/>
            <person name="Barry K."/>
            <person name="Miller A.N."/>
            <person name="Grigoriev I.V."/>
            <person name="Debuchy R."/>
            <person name="Gladieux P."/>
            <person name="Thoren M.H."/>
            <person name="Johannesson H."/>
        </authorList>
    </citation>
    <scope>NUCLEOTIDE SEQUENCE</scope>
    <source>
        <strain evidence="2">SMH3391-2</strain>
    </source>
</reference>
<dbReference type="Pfam" id="PF01266">
    <property type="entry name" value="DAO"/>
    <property type="match status" value="1"/>
</dbReference>
<evidence type="ECO:0000313" key="3">
    <source>
        <dbReference type="Proteomes" id="UP001174934"/>
    </source>
</evidence>
<accession>A0AA39T2K3</accession>
<dbReference type="InterPro" id="IPR006076">
    <property type="entry name" value="FAD-dep_OxRdtase"/>
</dbReference>
<dbReference type="GO" id="GO:0005770">
    <property type="term" value="C:late endosome"/>
    <property type="evidence" value="ECO:0007669"/>
    <property type="project" value="TreeGrafter"/>
</dbReference>
<evidence type="ECO:0000259" key="1">
    <source>
        <dbReference type="Pfam" id="PF01266"/>
    </source>
</evidence>
<sequence length="429" mass="45559">MACTVILGTGIISVSTAYYLSDHQPPSSIHLVESASELFSSASGYAGGFLAKDWHVPAAQPLASLSFEEHRRLAESHGGKEKWGYTTSTSLGYAASTEKKSGKRGDNWLRDGTSRADTAPEVIINELDARAPPESAPSWLRRVAGDHIELITNDGTTAQLDPLLLCQFLLQECLKRGVKLHHPAAALSVSTDVRGELSSVRIGSTVSSTETDLPCTRIVIAAGAWSGRVFQSLFQHSKLQLPISSLAGHSIVLTSPRWQQQQQQGGGKCHAVYASHNTDEDEGGFAPEIFSRVNGHIYLAGLNSSAIPLPDAAGRERTPILPGAIAQLRETARELLGPSEDGADDDLEVVREGLCFRPVTPWGTPIVSRIPDHHLGVGMATRAGAEGGVFLAAGHGPWGISLSLGTGMVMAEMMQGRPLSADVGSLGLR</sequence>
<dbReference type="Gene3D" id="3.50.50.60">
    <property type="entry name" value="FAD/NAD(P)-binding domain"/>
    <property type="match status" value="1"/>
</dbReference>
<dbReference type="GO" id="GO:0005829">
    <property type="term" value="C:cytosol"/>
    <property type="evidence" value="ECO:0007669"/>
    <property type="project" value="GOC"/>
</dbReference>
<comment type="caution">
    <text evidence="2">The sequence shown here is derived from an EMBL/GenBank/DDBJ whole genome shotgun (WGS) entry which is preliminary data.</text>
</comment>
<dbReference type="PANTHER" id="PTHR13847">
    <property type="entry name" value="SARCOSINE DEHYDROGENASE-RELATED"/>
    <property type="match status" value="1"/>
</dbReference>
<dbReference type="EMBL" id="JAULSR010000008">
    <property type="protein sequence ID" value="KAK0612976.1"/>
    <property type="molecule type" value="Genomic_DNA"/>
</dbReference>
<organism evidence="2 3">
    <name type="scientific">Bombardia bombarda</name>
    <dbReference type="NCBI Taxonomy" id="252184"/>
    <lineage>
        <taxon>Eukaryota</taxon>
        <taxon>Fungi</taxon>
        <taxon>Dikarya</taxon>
        <taxon>Ascomycota</taxon>
        <taxon>Pezizomycotina</taxon>
        <taxon>Sordariomycetes</taxon>
        <taxon>Sordariomycetidae</taxon>
        <taxon>Sordariales</taxon>
        <taxon>Lasiosphaeriaceae</taxon>
        <taxon>Bombardia</taxon>
    </lineage>
</organism>
<dbReference type="SUPFAM" id="SSF51905">
    <property type="entry name" value="FAD/NAD(P)-binding domain"/>
    <property type="match status" value="1"/>
</dbReference>
<evidence type="ECO:0000313" key="2">
    <source>
        <dbReference type="EMBL" id="KAK0612976.1"/>
    </source>
</evidence>
<dbReference type="InterPro" id="IPR036188">
    <property type="entry name" value="FAD/NAD-bd_sf"/>
</dbReference>
<feature type="domain" description="FAD dependent oxidoreductase" evidence="1">
    <location>
        <begin position="5"/>
        <end position="413"/>
    </location>
</feature>